<keyword evidence="11" id="KW-1185">Reference proteome</keyword>
<evidence type="ECO:0000256" key="5">
    <source>
        <dbReference type="ARBA" id="ARBA00022857"/>
    </source>
</evidence>
<dbReference type="InterPro" id="IPR011032">
    <property type="entry name" value="GroES-like_sf"/>
</dbReference>
<comment type="similarity">
    <text evidence="2 8">Belongs to the zinc-containing alcohol dehydrogenase family. Quinone oxidoreductase subfamily.</text>
</comment>
<keyword evidence="5" id="KW-0521">NADP</keyword>
<dbReference type="SUPFAM" id="SSF51735">
    <property type="entry name" value="NAD(P)-binding Rossmann-fold domains"/>
    <property type="match status" value="1"/>
</dbReference>
<proteinExistence type="inferred from homology"/>
<dbReference type="GO" id="GO:0008270">
    <property type="term" value="F:zinc ion binding"/>
    <property type="evidence" value="ECO:0007669"/>
    <property type="project" value="InterPro"/>
</dbReference>
<dbReference type="InterPro" id="IPR013154">
    <property type="entry name" value="ADH-like_N"/>
</dbReference>
<accession>A0A0R2MW16</accession>
<dbReference type="Proteomes" id="UP000050969">
    <property type="component" value="Unassembled WGS sequence"/>
</dbReference>
<evidence type="ECO:0000256" key="6">
    <source>
        <dbReference type="ARBA" id="ARBA00022884"/>
    </source>
</evidence>
<dbReference type="GO" id="GO:0003723">
    <property type="term" value="F:RNA binding"/>
    <property type="evidence" value="ECO:0007669"/>
    <property type="project" value="UniProtKB-KW"/>
</dbReference>
<dbReference type="Gene3D" id="3.40.50.720">
    <property type="entry name" value="NAD(P)-binding Rossmann-like Domain"/>
    <property type="match status" value="1"/>
</dbReference>
<evidence type="ECO:0000259" key="9">
    <source>
        <dbReference type="SMART" id="SM00829"/>
    </source>
</evidence>
<evidence type="ECO:0000256" key="3">
    <source>
        <dbReference type="ARBA" id="ARBA00011881"/>
    </source>
</evidence>
<keyword evidence="6" id="KW-0694">RNA-binding</keyword>
<dbReference type="GO" id="GO:0016491">
    <property type="term" value="F:oxidoreductase activity"/>
    <property type="evidence" value="ECO:0007669"/>
    <property type="project" value="UniProtKB-KW"/>
</dbReference>
<protein>
    <recommendedName>
        <fullName evidence="8">Zinc-type alcohol dehydrogenase-like protein</fullName>
    </recommendedName>
</protein>
<keyword evidence="8" id="KW-0560">Oxidoreductase</keyword>
<comment type="subunit">
    <text evidence="3">Homotetramer.</text>
</comment>
<organism evidence="10 11">
    <name type="scientific">Lacticaseibacillus saniviri JCM 17471 = DSM 24301</name>
    <dbReference type="NCBI Taxonomy" id="1293598"/>
    <lineage>
        <taxon>Bacteria</taxon>
        <taxon>Bacillati</taxon>
        <taxon>Bacillota</taxon>
        <taxon>Bacilli</taxon>
        <taxon>Lactobacillales</taxon>
        <taxon>Lactobacillaceae</taxon>
        <taxon>Lacticaseibacillus</taxon>
    </lineage>
</organism>
<dbReference type="STRING" id="1293598.IV56_GL002203"/>
<dbReference type="PROSITE" id="PS01162">
    <property type="entry name" value="QOR_ZETA_CRYSTAL"/>
    <property type="match status" value="1"/>
</dbReference>
<keyword evidence="8" id="KW-0479">Metal-binding</keyword>
<dbReference type="SMART" id="SM00829">
    <property type="entry name" value="PKS_ER"/>
    <property type="match status" value="1"/>
</dbReference>
<dbReference type="Pfam" id="PF00107">
    <property type="entry name" value="ADH_zinc_N"/>
    <property type="match status" value="1"/>
</dbReference>
<evidence type="ECO:0000313" key="10">
    <source>
        <dbReference type="EMBL" id="KRO17717.1"/>
    </source>
</evidence>
<dbReference type="InterPro" id="IPR013149">
    <property type="entry name" value="ADH-like_C"/>
</dbReference>
<keyword evidence="8" id="KW-0862">Zinc</keyword>
<dbReference type="PANTHER" id="PTHR44154:SF1">
    <property type="entry name" value="QUINONE OXIDOREDUCTASE"/>
    <property type="match status" value="1"/>
</dbReference>
<dbReference type="PATRIC" id="fig|1293598.4.peg.2305"/>
<evidence type="ECO:0000256" key="8">
    <source>
        <dbReference type="RuleBase" id="RU364000"/>
    </source>
</evidence>
<dbReference type="SUPFAM" id="SSF50129">
    <property type="entry name" value="GroES-like"/>
    <property type="match status" value="1"/>
</dbReference>
<dbReference type="Pfam" id="PF08240">
    <property type="entry name" value="ADH_N"/>
    <property type="match status" value="1"/>
</dbReference>
<dbReference type="InterPro" id="IPR014182">
    <property type="entry name" value="ADH_Zn_typ-1"/>
</dbReference>
<name>A0A0R2MW16_9LACO</name>
<evidence type="ECO:0000256" key="7">
    <source>
        <dbReference type="ARBA" id="ARBA00022990"/>
    </source>
</evidence>
<keyword evidence="4" id="KW-0963">Cytoplasm</keyword>
<sequence>MMTETMKAVGFYQGLPLSDPKALQDLELAKPSAQGRDILVAVKATSVNPVDTKIRQTTPLQEAAKVIGWDAVGTVAEVGDEVTKFKVGDRVYYAGAVNRSGSDEEFQLVDERLVSLAPQKLSDEQAAAMPLTSLTAYELLFDKLHLIPEANAEYGKTLLIINGAGGVGSILIQLAKWIGMTVIASASRPETIAQVKAMGADFVVNHRENYVDQVHDLGFDYVPYIILLHSTERHFDRAAELVAPFGHIASIVESTEDLPMSKIKNKSASFDWEFMFAKANYQYHIETQGQALQLMAELFDAGVLKSTLSKTYHGIRADTIRQAHADVEADRMIGKVVVSGGFN</sequence>
<evidence type="ECO:0000256" key="4">
    <source>
        <dbReference type="ARBA" id="ARBA00022490"/>
    </source>
</evidence>
<evidence type="ECO:0000256" key="1">
    <source>
        <dbReference type="ARBA" id="ARBA00004496"/>
    </source>
</evidence>
<keyword evidence="7" id="KW-0007">Acetylation</keyword>
<reference evidence="10 11" key="1">
    <citation type="journal article" date="2015" name="Genome Announc.">
        <title>Expanding the biotechnology potential of lactobacilli through comparative genomics of 213 strains and associated genera.</title>
        <authorList>
            <person name="Sun Z."/>
            <person name="Harris H.M."/>
            <person name="McCann A."/>
            <person name="Guo C."/>
            <person name="Argimon S."/>
            <person name="Zhang W."/>
            <person name="Yang X."/>
            <person name="Jeffery I.B."/>
            <person name="Cooney J.C."/>
            <person name="Kagawa T.F."/>
            <person name="Liu W."/>
            <person name="Song Y."/>
            <person name="Salvetti E."/>
            <person name="Wrobel A."/>
            <person name="Rasinkangas P."/>
            <person name="Parkhill J."/>
            <person name="Rea M.C."/>
            <person name="O'Sullivan O."/>
            <person name="Ritari J."/>
            <person name="Douillard F.P."/>
            <person name="Paul Ross R."/>
            <person name="Yang R."/>
            <person name="Briner A.E."/>
            <person name="Felis G.E."/>
            <person name="de Vos W.M."/>
            <person name="Barrangou R."/>
            <person name="Klaenhammer T.R."/>
            <person name="Caufield P.W."/>
            <person name="Cui Y."/>
            <person name="Zhang H."/>
            <person name="O'Toole P.W."/>
        </authorList>
    </citation>
    <scope>NUCLEOTIDE SEQUENCE [LARGE SCALE GENOMIC DNA]</scope>
    <source>
        <strain evidence="10 11">DSM 24301</strain>
    </source>
</reference>
<comment type="caution">
    <text evidence="10">The sequence shown here is derived from an EMBL/GenBank/DDBJ whole genome shotgun (WGS) entry which is preliminary data.</text>
</comment>
<feature type="domain" description="Enoyl reductase (ER)" evidence="9">
    <location>
        <begin position="21"/>
        <end position="338"/>
    </location>
</feature>
<comment type="subcellular location">
    <subcellularLocation>
        <location evidence="1">Cytoplasm</location>
    </subcellularLocation>
</comment>
<dbReference type="GO" id="GO:0005737">
    <property type="term" value="C:cytoplasm"/>
    <property type="evidence" value="ECO:0007669"/>
    <property type="project" value="UniProtKB-SubCell"/>
</dbReference>
<dbReference type="InterPro" id="IPR002364">
    <property type="entry name" value="Quin_OxRdtase/zeta-crystal_CS"/>
</dbReference>
<dbReference type="EMBL" id="JQCE01000009">
    <property type="protein sequence ID" value="KRO17717.1"/>
    <property type="molecule type" value="Genomic_DNA"/>
</dbReference>
<dbReference type="Gene3D" id="3.90.180.10">
    <property type="entry name" value="Medium-chain alcohol dehydrogenases, catalytic domain"/>
    <property type="match status" value="1"/>
</dbReference>
<dbReference type="CDD" id="cd08252">
    <property type="entry name" value="AL_MDR"/>
    <property type="match status" value="1"/>
</dbReference>
<dbReference type="PANTHER" id="PTHR44154">
    <property type="entry name" value="QUINONE OXIDOREDUCTASE"/>
    <property type="match status" value="1"/>
</dbReference>
<dbReference type="AlphaFoldDB" id="A0A0R2MW16"/>
<evidence type="ECO:0000313" key="11">
    <source>
        <dbReference type="Proteomes" id="UP000050969"/>
    </source>
</evidence>
<dbReference type="InterPro" id="IPR020843">
    <property type="entry name" value="ER"/>
</dbReference>
<evidence type="ECO:0000256" key="2">
    <source>
        <dbReference type="ARBA" id="ARBA00010371"/>
    </source>
</evidence>
<dbReference type="InterPro" id="IPR051603">
    <property type="entry name" value="Zinc-ADH_QOR/CCCR"/>
</dbReference>
<gene>
    <name evidence="10" type="ORF">IV56_GL002203</name>
</gene>
<dbReference type="NCBIfam" id="TIGR02817">
    <property type="entry name" value="adh_fam_1"/>
    <property type="match status" value="1"/>
</dbReference>
<dbReference type="InterPro" id="IPR036291">
    <property type="entry name" value="NAD(P)-bd_dom_sf"/>
</dbReference>